<organism evidence="2 5">
    <name type="scientific">Bradyrhizobium guangdongense</name>
    <dbReference type="NCBI Taxonomy" id="1325090"/>
    <lineage>
        <taxon>Bacteria</taxon>
        <taxon>Pseudomonadati</taxon>
        <taxon>Pseudomonadota</taxon>
        <taxon>Alphaproteobacteria</taxon>
        <taxon>Hyphomicrobiales</taxon>
        <taxon>Nitrobacteraceae</taxon>
        <taxon>Bradyrhizobium</taxon>
    </lineage>
</organism>
<keyword evidence="4" id="KW-1185">Reference proteome</keyword>
<protein>
    <submittedName>
        <fullName evidence="2 3">Transcriptional regulator</fullName>
    </submittedName>
</protein>
<dbReference type="RefSeq" id="WP_128964188.1">
    <property type="nucleotide sequence ID" value="NZ_BMHC01000001.1"/>
</dbReference>
<dbReference type="EMBL" id="BMHC01000001">
    <property type="protein sequence ID" value="GGI20197.1"/>
    <property type="molecule type" value="Genomic_DNA"/>
</dbReference>
<dbReference type="Proteomes" id="UP000593880">
    <property type="component" value="Chromosome"/>
</dbReference>
<dbReference type="EMBL" id="CP030057">
    <property type="protein sequence ID" value="QOZ63622.1"/>
    <property type="molecule type" value="Genomic_DNA"/>
</dbReference>
<reference evidence="2" key="1">
    <citation type="journal article" date="2014" name="Int. J. Syst. Evol. Microbiol.">
        <title>Complete genome sequence of Corynebacterium casei LMG S-19264T (=DSM 44701T), isolated from a smear-ripened cheese.</title>
        <authorList>
            <consortium name="US DOE Joint Genome Institute (JGI-PGF)"/>
            <person name="Walter F."/>
            <person name="Albersmeier A."/>
            <person name="Kalinowski J."/>
            <person name="Ruckert C."/>
        </authorList>
    </citation>
    <scope>NUCLEOTIDE SEQUENCE</scope>
    <source>
        <strain evidence="2">CGMCC 1.15034</strain>
    </source>
</reference>
<dbReference type="InterPro" id="IPR000792">
    <property type="entry name" value="Tscrpt_reg_LuxR_C"/>
</dbReference>
<dbReference type="OrthoDB" id="5497412at2"/>
<dbReference type="SUPFAM" id="SSF46894">
    <property type="entry name" value="C-terminal effector domain of the bipartite response regulators"/>
    <property type="match status" value="1"/>
</dbReference>
<dbReference type="GO" id="GO:0006355">
    <property type="term" value="P:regulation of DNA-templated transcription"/>
    <property type="evidence" value="ECO:0007669"/>
    <property type="project" value="InterPro"/>
</dbReference>
<evidence type="ECO:0000313" key="3">
    <source>
        <dbReference type="EMBL" id="QOZ63622.1"/>
    </source>
</evidence>
<reference evidence="3 4" key="2">
    <citation type="submission" date="2018-06" db="EMBL/GenBank/DDBJ databases">
        <title>Comparative genomics of rhizobia nodulating Arachis hypogaea in China.</title>
        <authorList>
            <person name="Li Y."/>
        </authorList>
    </citation>
    <scope>NUCLEOTIDE SEQUENCE [LARGE SCALE GENOMIC DNA]</scope>
    <source>
        <strain evidence="3 4">CCBAU 51658</strain>
    </source>
</reference>
<feature type="domain" description="HTH luxR-type" evidence="1">
    <location>
        <begin position="310"/>
        <end position="367"/>
    </location>
</feature>
<dbReference type="InterPro" id="IPR036388">
    <property type="entry name" value="WH-like_DNA-bd_sf"/>
</dbReference>
<proteinExistence type="predicted"/>
<evidence type="ECO:0000313" key="4">
    <source>
        <dbReference type="Proteomes" id="UP000593880"/>
    </source>
</evidence>
<gene>
    <name evidence="2" type="ORF">GCM10010987_08150</name>
    <name evidence="3" type="ORF">XH86_07305</name>
</gene>
<dbReference type="SMART" id="SM00421">
    <property type="entry name" value="HTH_LUXR"/>
    <property type="match status" value="1"/>
</dbReference>
<evidence type="ECO:0000313" key="2">
    <source>
        <dbReference type="EMBL" id="GGI20197.1"/>
    </source>
</evidence>
<accession>A0A410VFX6</accession>
<reference evidence="2" key="3">
    <citation type="submission" date="2022-12" db="EMBL/GenBank/DDBJ databases">
        <authorList>
            <person name="Sun Q."/>
            <person name="Zhou Y."/>
        </authorList>
    </citation>
    <scope>NUCLEOTIDE SEQUENCE</scope>
    <source>
        <strain evidence="2">CGMCC 1.15034</strain>
    </source>
</reference>
<sequence>MTSEAALLSQLIALVYDAALDPTLWPRALEQACLFVGGSSGALFWHDAATEQTAVLHLFNEGPEYTKLYLEKYLALNPCFPAATFCEAGLVYASSDFVPFEEMAQTRFYEEWMKPQGMVDALGSNLEKGATNSSIVSVRMHGNDGLVDADDRRRFALLVPHFQRAVSIGRLFDQSKTAQAVLTQTLDHVSAAVFLVGSNGRLVFANAPGRTVLDEAALFTERNGLLFAVAPDAQRALREACLAAETGNAAADGSGPIPLATSQAGWFANVLPLTSGDRQRTGALHSAVAAVFVRRTSPASPPPLEALAKLYKLTASEIRLVDAVMKVSGVKALADLLGLTQATVKTHLHNVFRKTGTARQSELVKLIAGFAPPTQE</sequence>
<evidence type="ECO:0000313" key="5">
    <source>
        <dbReference type="Proteomes" id="UP000625079"/>
    </source>
</evidence>
<dbReference type="Gene3D" id="1.10.10.10">
    <property type="entry name" value="Winged helix-like DNA-binding domain superfamily/Winged helix DNA-binding domain"/>
    <property type="match status" value="1"/>
</dbReference>
<name>A0A410VFX6_9BRAD</name>
<dbReference type="GO" id="GO:0003677">
    <property type="term" value="F:DNA binding"/>
    <property type="evidence" value="ECO:0007669"/>
    <property type="project" value="InterPro"/>
</dbReference>
<dbReference type="Proteomes" id="UP000625079">
    <property type="component" value="Unassembled WGS sequence"/>
</dbReference>
<dbReference type="InterPro" id="IPR016032">
    <property type="entry name" value="Sig_transdc_resp-reg_C-effctor"/>
</dbReference>
<evidence type="ECO:0000259" key="1">
    <source>
        <dbReference type="SMART" id="SM00421"/>
    </source>
</evidence>
<dbReference type="AlphaFoldDB" id="A0A410VFX6"/>